<feature type="signal peptide" evidence="1">
    <location>
        <begin position="1"/>
        <end position="30"/>
    </location>
</feature>
<keyword evidence="3" id="KW-1185">Reference proteome</keyword>
<comment type="caution">
    <text evidence="2">The sequence shown here is derived from an EMBL/GenBank/DDBJ whole genome shotgun (WGS) entry which is preliminary data.</text>
</comment>
<keyword evidence="1" id="KW-0732">Signal</keyword>
<sequence length="158" mass="16284">MTQHSASRRSLLTAALAVPVAAVGVPLVTAAPAGAVDPVDGCQTVVPWTAIVPIPDSGVTPGPGSPPQARVIRLAGTEFLQLRGLLTCTFTGESPIGTLPGTIRPPKLTRGTATRNNNQGINAIRVEANTAGLIKVHGPQPSNPVTWIQLDSFSAVMR</sequence>
<dbReference type="EMBL" id="JBIBSM010000012">
    <property type="protein sequence ID" value="MFF8278957.1"/>
    <property type="molecule type" value="Genomic_DNA"/>
</dbReference>
<dbReference type="PROSITE" id="PS51318">
    <property type="entry name" value="TAT"/>
    <property type="match status" value="1"/>
</dbReference>
<evidence type="ECO:0000256" key="1">
    <source>
        <dbReference type="SAM" id="SignalP"/>
    </source>
</evidence>
<reference evidence="2 3" key="1">
    <citation type="submission" date="2024-10" db="EMBL/GenBank/DDBJ databases">
        <title>The Natural Products Discovery Center: Release of the First 8490 Sequenced Strains for Exploring Actinobacteria Biosynthetic Diversity.</title>
        <authorList>
            <person name="Kalkreuter E."/>
            <person name="Kautsar S.A."/>
            <person name="Yang D."/>
            <person name="Bader C.D."/>
            <person name="Teijaro C.N."/>
            <person name="Fluegel L."/>
            <person name="Davis C.M."/>
            <person name="Simpson J.R."/>
            <person name="Lauterbach L."/>
            <person name="Steele A.D."/>
            <person name="Gui C."/>
            <person name="Meng S."/>
            <person name="Li G."/>
            <person name="Viehrig K."/>
            <person name="Ye F."/>
            <person name="Su P."/>
            <person name="Kiefer A.F."/>
            <person name="Nichols A."/>
            <person name="Cepeda A.J."/>
            <person name="Yan W."/>
            <person name="Fan B."/>
            <person name="Jiang Y."/>
            <person name="Adhikari A."/>
            <person name="Zheng C.-J."/>
            <person name="Schuster L."/>
            <person name="Cowan T.M."/>
            <person name="Smanski M.J."/>
            <person name="Chevrette M.G."/>
            <person name="De Carvalho L.P.S."/>
            <person name="Shen B."/>
        </authorList>
    </citation>
    <scope>NUCLEOTIDE SEQUENCE [LARGE SCALE GENOMIC DNA]</scope>
    <source>
        <strain evidence="2 3">NPDC015755</strain>
    </source>
</reference>
<accession>A0ABW6YHF1</accession>
<evidence type="ECO:0000313" key="2">
    <source>
        <dbReference type="EMBL" id="MFF8278957.1"/>
    </source>
</evidence>
<gene>
    <name evidence="2" type="ORF">ACF05T_23005</name>
</gene>
<evidence type="ECO:0000313" key="3">
    <source>
        <dbReference type="Proteomes" id="UP001603013"/>
    </source>
</evidence>
<dbReference type="InterPro" id="IPR006311">
    <property type="entry name" value="TAT_signal"/>
</dbReference>
<name>A0ABW6YHF1_9ACTN</name>
<dbReference type="RefSeq" id="WP_391936020.1">
    <property type="nucleotide sequence ID" value="NZ_JBIBSM010000012.1"/>
</dbReference>
<proteinExistence type="predicted"/>
<organism evidence="2 3">
    <name type="scientific">Streptomyces lateritius</name>
    <dbReference type="NCBI Taxonomy" id="67313"/>
    <lineage>
        <taxon>Bacteria</taxon>
        <taxon>Bacillati</taxon>
        <taxon>Actinomycetota</taxon>
        <taxon>Actinomycetes</taxon>
        <taxon>Kitasatosporales</taxon>
        <taxon>Streptomycetaceae</taxon>
        <taxon>Streptomyces</taxon>
    </lineage>
</organism>
<protein>
    <submittedName>
        <fullName evidence="2">Uncharacterized protein</fullName>
    </submittedName>
</protein>
<dbReference type="Proteomes" id="UP001603013">
    <property type="component" value="Unassembled WGS sequence"/>
</dbReference>
<feature type="chain" id="PRO_5046913395" evidence="1">
    <location>
        <begin position="31"/>
        <end position="158"/>
    </location>
</feature>